<dbReference type="InParanoid" id="A0A1Z5KD91"/>
<accession>A0A1Z5KD91</accession>
<reference evidence="2 3" key="1">
    <citation type="journal article" date="2015" name="Plant Cell">
        <title>Oil accumulation by the oleaginous diatom Fistulifera solaris as revealed by the genome and transcriptome.</title>
        <authorList>
            <person name="Tanaka T."/>
            <person name="Maeda Y."/>
            <person name="Veluchamy A."/>
            <person name="Tanaka M."/>
            <person name="Abida H."/>
            <person name="Marechal E."/>
            <person name="Bowler C."/>
            <person name="Muto M."/>
            <person name="Sunaga Y."/>
            <person name="Tanaka M."/>
            <person name="Yoshino T."/>
            <person name="Taniguchi T."/>
            <person name="Fukuda Y."/>
            <person name="Nemoto M."/>
            <person name="Matsumoto M."/>
            <person name="Wong P.S."/>
            <person name="Aburatani S."/>
            <person name="Fujibuchi W."/>
        </authorList>
    </citation>
    <scope>NUCLEOTIDE SEQUENCE [LARGE SCALE GENOMIC DNA]</scope>
    <source>
        <strain evidence="2 3">JPCC DA0580</strain>
    </source>
</reference>
<protein>
    <submittedName>
        <fullName evidence="2">Uncharacterized protein</fullName>
    </submittedName>
</protein>
<organism evidence="2 3">
    <name type="scientific">Fistulifera solaris</name>
    <name type="common">Oleaginous diatom</name>
    <dbReference type="NCBI Taxonomy" id="1519565"/>
    <lineage>
        <taxon>Eukaryota</taxon>
        <taxon>Sar</taxon>
        <taxon>Stramenopiles</taxon>
        <taxon>Ochrophyta</taxon>
        <taxon>Bacillariophyta</taxon>
        <taxon>Bacillariophyceae</taxon>
        <taxon>Bacillariophycidae</taxon>
        <taxon>Naviculales</taxon>
        <taxon>Naviculaceae</taxon>
        <taxon>Fistulifera</taxon>
    </lineage>
</organism>
<proteinExistence type="predicted"/>
<evidence type="ECO:0000313" key="2">
    <source>
        <dbReference type="EMBL" id="GAX24092.1"/>
    </source>
</evidence>
<sequence>MIASTLRSTGRVASTRTQRRTMAGGFPANMAVKKNKFMEEWNGKREITEKSFEVNFANIPTLVMTLLVVPYGIYTWSRSEFLNGSDDPRYKDLC</sequence>
<keyword evidence="1" id="KW-0812">Transmembrane</keyword>
<dbReference type="Proteomes" id="UP000198406">
    <property type="component" value="Unassembled WGS sequence"/>
</dbReference>
<gene>
    <name evidence="2" type="ORF">FisN_9Hh344</name>
</gene>
<dbReference type="AlphaFoldDB" id="A0A1Z5KD91"/>
<dbReference type="EMBL" id="BDSP01000206">
    <property type="protein sequence ID" value="GAX24092.1"/>
    <property type="molecule type" value="Genomic_DNA"/>
</dbReference>
<keyword evidence="1" id="KW-1133">Transmembrane helix</keyword>
<keyword evidence="3" id="KW-1185">Reference proteome</keyword>
<dbReference type="OrthoDB" id="41728at2759"/>
<keyword evidence="1" id="KW-0472">Membrane</keyword>
<evidence type="ECO:0000256" key="1">
    <source>
        <dbReference type="SAM" id="Phobius"/>
    </source>
</evidence>
<feature type="transmembrane region" description="Helical" evidence="1">
    <location>
        <begin position="54"/>
        <end position="74"/>
    </location>
</feature>
<comment type="caution">
    <text evidence="2">The sequence shown here is derived from an EMBL/GenBank/DDBJ whole genome shotgun (WGS) entry which is preliminary data.</text>
</comment>
<name>A0A1Z5KD91_FISSO</name>
<evidence type="ECO:0000313" key="3">
    <source>
        <dbReference type="Proteomes" id="UP000198406"/>
    </source>
</evidence>